<dbReference type="GeneID" id="98139360"/>
<accession>A0ABR4LV78</accession>
<keyword evidence="6" id="KW-1185">Reference proteome</keyword>
<dbReference type="SUPFAM" id="SSF47895">
    <property type="entry name" value="Transducin (alpha subunit), insertion domain"/>
    <property type="match status" value="1"/>
</dbReference>
<reference evidence="5 6" key="1">
    <citation type="submission" date="2024-07" db="EMBL/GenBank/DDBJ databases">
        <title>Section-level genome sequencing and comparative genomics of Aspergillus sections Usti and Cavernicolus.</title>
        <authorList>
            <consortium name="Lawrence Berkeley National Laboratory"/>
            <person name="Nybo J.L."/>
            <person name="Vesth T.C."/>
            <person name="Theobald S."/>
            <person name="Frisvad J.C."/>
            <person name="Larsen T.O."/>
            <person name="Kjaerboelling I."/>
            <person name="Rothschild-Mancinelli K."/>
            <person name="Lyhne E.K."/>
            <person name="Kogle M.E."/>
            <person name="Barry K."/>
            <person name="Clum A."/>
            <person name="Na H."/>
            <person name="Ledsgaard L."/>
            <person name="Lin J."/>
            <person name="Lipzen A."/>
            <person name="Kuo A."/>
            <person name="Riley R."/>
            <person name="Mondo S."/>
            <person name="Labutti K."/>
            <person name="Haridas S."/>
            <person name="Pangalinan J."/>
            <person name="Salamov A.A."/>
            <person name="Simmons B.A."/>
            <person name="Magnuson J.K."/>
            <person name="Chen J."/>
            <person name="Drula E."/>
            <person name="Henrissat B."/>
            <person name="Wiebenga A."/>
            <person name="Lubbers R.J."/>
            <person name="Gomes A.C."/>
            <person name="Macurrencykelacurrency M.R."/>
            <person name="Stajich J."/>
            <person name="Grigoriev I.V."/>
            <person name="Mortensen U.H."/>
            <person name="De Vries R.P."/>
            <person name="Baker S.E."/>
            <person name="Andersen M.R."/>
        </authorList>
    </citation>
    <scope>NUCLEOTIDE SEQUENCE [LARGE SCALE GENOMIC DNA]</scope>
    <source>
        <strain evidence="5 6">CBS 449.75</strain>
    </source>
</reference>
<proteinExistence type="predicted"/>
<dbReference type="Pfam" id="PF00503">
    <property type="entry name" value="G-alpha"/>
    <property type="match status" value="1"/>
</dbReference>
<keyword evidence="1" id="KW-0479">Metal-binding</keyword>
<keyword evidence="3" id="KW-0342">GTP-binding</keyword>
<evidence type="ECO:0000313" key="5">
    <source>
        <dbReference type="EMBL" id="KAL2867253.1"/>
    </source>
</evidence>
<gene>
    <name evidence="5" type="ORF">BJX67DRAFT_108773</name>
</gene>
<keyword evidence="4" id="KW-0807">Transducer</keyword>
<dbReference type="PROSITE" id="PS51882">
    <property type="entry name" value="G_ALPHA"/>
    <property type="match status" value="1"/>
</dbReference>
<dbReference type="InterPro" id="IPR011025">
    <property type="entry name" value="GproteinA_insert"/>
</dbReference>
<dbReference type="SMART" id="SM00275">
    <property type="entry name" value="G_alpha"/>
    <property type="match status" value="1"/>
</dbReference>
<evidence type="ECO:0000256" key="3">
    <source>
        <dbReference type="ARBA" id="ARBA00023134"/>
    </source>
</evidence>
<dbReference type="PANTHER" id="PTHR10218:SF302">
    <property type="entry name" value="GUANINE NUCLEOTIDE-BINDING PROTEIN ALPHA-5 SUBUNIT"/>
    <property type="match status" value="1"/>
</dbReference>
<sequence length="622" mass="70188">MADPITIIGTAGALANIIQLSTQIIAAIREIQGDWKDADLAFLSLTSQLTSLRLALTKIEEWMAHETGAHYQLVMDMDDSIKCCKILLTKLQELVGGLRQKQDKALNFQSRIKLVLGKKSFDDIQSLLMHQTDALNLLLTACNCKTSAEQKALLERSSSQKILRQTNLDSASLMVQYDTDSFASRLTDTLSRLSLKFSFDRDLFTSDVYGRFFRELTKRHPDGSQTRVPAAERETVVDDEPEQPERSVLFIGSEYSGIDATLQKVVGVLPDHPTGIHHKLQRMVVYRFVILSMKAVVAAFDIGNIGFWSYINTAHATFLRQYAEDIDPTKSLDARVGKALRSLWHDRCMDRVRQSPQDFGLTDSALRLLDEFDRISSPGYIPTPEDMQTVKYRTPAFVEVYVKSRIIEHQNEEGNSPVVTHCVKMRDVTLRFGSNRPYNFEALTAIFLPVNLDDYNNVIAKEPFQTALLHCTSKLKATLQSAWFPKNRMIVVILSQPGEFDTKLAAYPFADYYPGYMGTNESAMIQNTVLNELLALHPKLLSLAVVDPVSPKRPYLATLINISENFPRIRTEALALYQGQEERIEVPPSRLTEYVSLDYMYSVTIMNSGGSLSLAKVRFSRL</sequence>
<comment type="caution">
    <text evidence="5">The sequence shown here is derived from an EMBL/GenBank/DDBJ whole genome shotgun (WGS) entry which is preliminary data.</text>
</comment>
<protein>
    <submittedName>
        <fullName evidence="5">G-protein alpha subunit-domain-containing protein</fullName>
    </submittedName>
</protein>
<keyword evidence="2" id="KW-0547">Nucleotide-binding</keyword>
<dbReference type="Gene3D" id="1.10.400.10">
    <property type="entry name" value="GI Alpha 1, domain 2-like"/>
    <property type="match status" value="1"/>
</dbReference>
<dbReference type="EMBL" id="JBFXLQ010000020">
    <property type="protein sequence ID" value="KAL2867253.1"/>
    <property type="molecule type" value="Genomic_DNA"/>
</dbReference>
<name>A0ABR4LV78_9EURO</name>
<dbReference type="Gene3D" id="3.40.50.300">
    <property type="entry name" value="P-loop containing nucleotide triphosphate hydrolases"/>
    <property type="match status" value="1"/>
</dbReference>
<evidence type="ECO:0000313" key="6">
    <source>
        <dbReference type="Proteomes" id="UP001610432"/>
    </source>
</evidence>
<organism evidence="5 6">
    <name type="scientific">Aspergillus lucknowensis</name>
    <dbReference type="NCBI Taxonomy" id="176173"/>
    <lineage>
        <taxon>Eukaryota</taxon>
        <taxon>Fungi</taxon>
        <taxon>Dikarya</taxon>
        <taxon>Ascomycota</taxon>
        <taxon>Pezizomycotina</taxon>
        <taxon>Eurotiomycetes</taxon>
        <taxon>Eurotiomycetidae</taxon>
        <taxon>Eurotiales</taxon>
        <taxon>Aspergillaceae</taxon>
        <taxon>Aspergillus</taxon>
        <taxon>Aspergillus subgen. Nidulantes</taxon>
    </lineage>
</organism>
<evidence type="ECO:0000256" key="2">
    <source>
        <dbReference type="ARBA" id="ARBA00022741"/>
    </source>
</evidence>
<dbReference type="PANTHER" id="PTHR10218">
    <property type="entry name" value="GTP-BINDING PROTEIN ALPHA SUBUNIT"/>
    <property type="match status" value="1"/>
</dbReference>
<dbReference type="Proteomes" id="UP001610432">
    <property type="component" value="Unassembled WGS sequence"/>
</dbReference>
<evidence type="ECO:0000256" key="1">
    <source>
        <dbReference type="ARBA" id="ARBA00022723"/>
    </source>
</evidence>
<dbReference type="RefSeq" id="XP_070886232.1">
    <property type="nucleotide sequence ID" value="XM_071024288.1"/>
</dbReference>
<evidence type="ECO:0000256" key="4">
    <source>
        <dbReference type="ARBA" id="ARBA00023224"/>
    </source>
</evidence>
<dbReference type="InterPro" id="IPR001019">
    <property type="entry name" value="Gprotein_alpha_su"/>
</dbReference>
<dbReference type="InterPro" id="IPR027417">
    <property type="entry name" value="P-loop_NTPase"/>
</dbReference>